<dbReference type="Gene3D" id="3.90.245.10">
    <property type="entry name" value="Ribonucleoside hydrolase-like"/>
    <property type="match status" value="1"/>
</dbReference>
<dbReference type="InterPro" id="IPR036452">
    <property type="entry name" value="Ribo_hydro-like"/>
</dbReference>
<dbReference type="RefSeq" id="WP_131219373.1">
    <property type="nucleotide sequence ID" value="NZ_SHRJ01000022.1"/>
</dbReference>
<protein>
    <submittedName>
        <fullName evidence="5">Nucleoside hydrolase</fullName>
    </submittedName>
</protein>
<evidence type="ECO:0000313" key="5">
    <source>
        <dbReference type="EMBL" id="TCF57515.1"/>
    </source>
</evidence>
<name>A0A4R0V406_BIFLL</name>
<accession>A0A4R0V406</accession>
<dbReference type="Pfam" id="PF01156">
    <property type="entry name" value="IU_nuc_hydro"/>
    <property type="match status" value="1"/>
</dbReference>
<dbReference type="AlphaFoldDB" id="A0A4R0V406"/>
<dbReference type="GO" id="GO:0006152">
    <property type="term" value="P:purine nucleoside catabolic process"/>
    <property type="evidence" value="ECO:0007669"/>
    <property type="project" value="TreeGrafter"/>
</dbReference>
<dbReference type="GO" id="GO:0005829">
    <property type="term" value="C:cytosol"/>
    <property type="evidence" value="ECO:0007669"/>
    <property type="project" value="TreeGrafter"/>
</dbReference>
<dbReference type="PANTHER" id="PTHR12304">
    <property type="entry name" value="INOSINE-URIDINE PREFERRING NUCLEOSIDE HYDROLASE"/>
    <property type="match status" value="1"/>
</dbReference>
<dbReference type="InterPro" id="IPR023186">
    <property type="entry name" value="IUNH"/>
</dbReference>
<sequence>MVQCPDRIIASMDTGVDDALALAYLLGSADECELGGVIASYGNVDANTAYANTCAVLDLFGRADIPVFLGSEHPSWADAFIPDAGCAQFHGDDGLGNTRLAGSGALTDGAGVPGDDMSGDDMSGDDMSGDDMSGDDMSGDDMSGDDMSGDDMSVDVPDEVVSVGGYLAGDVHAHPALGACSRVNRSRSVGHPQSTMPTALASGGKRRCSVDAADGIEYLIEQVREFGRDVTVLATGPLTDVDAAITRAPDIASKLRLVMMGGTLTQPGNCWDAVAETNIIQDPEAANRVFHSGADITMVGLDVTHQCLLPQSAADRWRATGTKRGRFLADLADFSIKANLEADPALFSGGMPLHDPLAAAVALDSSLVDCFDLALRAETNTGDFNGVRGRTTGDPVGLVNHSMPHVHVALGVDSERFLDEFVERMAEVCR</sequence>
<comment type="caution">
    <text evidence="5">The sequence shown here is derived from an EMBL/GenBank/DDBJ whole genome shotgun (WGS) entry which is preliminary data.</text>
</comment>
<dbReference type="Proteomes" id="UP000292478">
    <property type="component" value="Unassembled WGS sequence"/>
</dbReference>
<gene>
    <name evidence="5" type="ORF">MCC10113_1441</name>
</gene>
<keyword evidence="2" id="KW-0326">Glycosidase</keyword>
<feature type="compositionally biased region" description="Acidic residues" evidence="3">
    <location>
        <begin position="117"/>
        <end position="143"/>
    </location>
</feature>
<dbReference type="EMBL" id="SHTC01000021">
    <property type="protein sequence ID" value="TCF57515.1"/>
    <property type="molecule type" value="Genomic_DNA"/>
</dbReference>
<reference evidence="5 6" key="1">
    <citation type="journal article" date="2018" name="Sci. Rep.">
        <title>Genomic diversity and distribution of Bifidobacterium longum subsp. longum across the human lifespan.</title>
        <authorList>
            <person name="Odamaki T."/>
            <person name="Bottacini F."/>
            <person name="Kato K."/>
            <person name="Mitsuyama E."/>
            <person name="Yoshida K."/>
            <person name="Horigome A."/>
            <person name="Xiao J.Z."/>
            <person name="van Sinderen D."/>
        </authorList>
    </citation>
    <scope>NUCLEOTIDE SEQUENCE [LARGE SCALE GENOMIC DNA]</scope>
    <source>
        <strain evidence="5 6">MCC10113</strain>
    </source>
</reference>
<proteinExistence type="predicted"/>
<evidence type="ECO:0000256" key="1">
    <source>
        <dbReference type="ARBA" id="ARBA00022801"/>
    </source>
</evidence>
<evidence type="ECO:0000259" key="4">
    <source>
        <dbReference type="Pfam" id="PF01156"/>
    </source>
</evidence>
<dbReference type="PANTHER" id="PTHR12304:SF4">
    <property type="entry name" value="URIDINE NUCLEOSIDASE"/>
    <property type="match status" value="1"/>
</dbReference>
<evidence type="ECO:0000256" key="3">
    <source>
        <dbReference type="SAM" id="MobiDB-lite"/>
    </source>
</evidence>
<organism evidence="5 6">
    <name type="scientific">Bifidobacterium longum subsp. longum</name>
    <dbReference type="NCBI Taxonomy" id="1679"/>
    <lineage>
        <taxon>Bacteria</taxon>
        <taxon>Bacillati</taxon>
        <taxon>Actinomycetota</taxon>
        <taxon>Actinomycetes</taxon>
        <taxon>Bifidobacteriales</taxon>
        <taxon>Bifidobacteriaceae</taxon>
        <taxon>Bifidobacterium</taxon>
    </lineage>
</organism>
<dbReference type="GO" id="GO:0008477">
    <property type="term" value="F:purine nucleosidase activity"/>
    <property type="evidence" value="ECO:0007669"/>
    <property type="project" value="TreeGrafter"/>
</dbReference>
<evidence type="ECO:0000313" key="6">
    <source>
        <dbReference type="Proteomes" id="UP000292478"/>
    </source>
</evidence>
<evidence type="ECO:0000256" key="2">
    <source>
        <dbReference type="ARBA" id="ARBA00023295"/>
    </source>
</evidence>
<dbReference type="SUPFAM" id="SSF53590">
    <property type="entry name" value="Nucleoside hydrolase"/>
    <property type="match status" value="2"/>
</dbReference>
<keyword evidence="1 5" id="KW-0378">Hydrolase</keyword>
<feature type="region of interest" description="Disordered" evidence="3">
    <location>
        <begin position="106"/>
        <end position="143"/>
    </location>
</feature>
<feature type="domain" description="Inosine/uridine-preferring nucleoside hydrolase" evidence="4">
    <location>
        <begin position="8"/>
        <end position="419"/>
    </location>
</feature>
<dbReference type="InterPro" id="IPR001910">
    <property type="entry name" value="Inosine/uridine_hydrolase_dom"/>
</dbReference>